<dbReference type="STRING" id="523846.Mfer_0093"/>
<evidence type="ECO:0000256" key="3">
    <source>
        <dbReference type="ARBA" id="ARBA00011270"/>
    </source>
</evidence>
<gene>
    <name evidence="9" type="primary">trpA</name>
    <name evidence="11" type="ordered locus">Mfer_0093</name>
</gene>
<dbReference type="Proteomes" id="UP000002315">
    <property type="component" value="Chromosome"/>
</dbReference>
<feature type="active site" description="Proton acceptor" evidence="9">
    <location>
        <position position="51"/>
    </location>
</feature>
<sequence>MRYEDYPEMFERLKKKNEGALMPFIVAGYPDLKTSIKIARTLVESGADALEIGFPFSDPIADGATIQNANVQALKNKMTVEKGFKLVSKIRKHVKVPIGLLLYYNLVYQKGIYNFYKKAKNCGVNGILIADLPPEEASDAVKAARKYKLHQIFLIAQTTSNKRLKMISKYSSGFHYLVSVMGVTGARKKIKKETIDLIKRVKSVSPLPVLVGFGISKPWHVREVINAGADGAIVGSALIDLIGKNIGNPELLNIISRWIKEMKNATRSAIHEKVP</sequence>
<dbReference type="HAMAP" id="MF_00131">
    <property type="entry name" value="Trp_synth_alpha"/>
    <property type="match status" value="1"/>
</dbReference>
<dbReference type="Pfam" id="PF00290">
    <property type="entry name" value="Trp_syntA"/>
    <property type="match status" value="1"/>
</dbReference>
<dbReference type="EC" id="4.2.1.20" evidence="9"/>
<dbReference type="PROSITE" id="PS00167">
    <property type="entry name" value="TRP_SYNTHASE_ALPHA"/>
    <property type="match status" value="1"/>
</dbReference>
<dbReference type="PANTHER" id="PTHR43406:SF1">
    <property type="entry name" value="TRYPTOPHAN SYNTHASE ALPHA CHAIN, CHLOROPLASTIC"/>
    <property type="match status" value="1"/>
</dbReference>
<evidence type="ECO:0000256" key="8">
    <source>
        <dbReference type="ARBA" id="ARBA00049047"/>
    </source>
</evidence>
<dbReference type="UniPathway" id="UPA00035">
    <property type="reaction ID" value="UER00044"/>
</dbReference>
<evidence type="ECO:0000256" key="1">
    <source>
        <dbReference type="ARBA" id="ARBA00003365"/>
    </source>
</evidence>
<comment type="function">
    <text evidence="1 9">The alpha subunit is responsible for the aldol cleavage of indoleglycerol phosphate to indole and glyceraldehyde 3-phosphate.</text>
</comment>
<keyword evidence="7 9" id="KW-0456">Lyase</keyword>
<accession>E3GX08</accession>
<evidence type="ECO:0000256" key="7">
    <source>
        <dbReference type="ARBA" id="ARBA00023239"/>
    </source>
</evidence>
<organism evidence="11 12">
    <name type="scientific">Methanothermus fervidus (strain ATCC 43054 / DSM 2088 / JCM 10308 / V24 S)</name>
    <dbReference type="NCBI Taxonomy" id="523846"/>
    <lineage>
        <taxon>Archaea</taxon>
        <taxon>Methanobacteriati</taxon>
        <taxon>Methanobacteriota</taxon>
        <taxon>Methanomada group</taxon>
        <taxon>Methanobacteria</taxon>
        <taxon>Methanobacteriales</taxon>
        <taxon>Methanothermaceae</taxon>
        <taxon>Methanothermus</taxon>
    </lineage>
</organism>
<evidence type="ECO:0000313" key="11">
    <source>
        <dbReference type="EMBL" id="ADP76897.1"/>
    </source>
</evidence>
<comment type="similarity">
    <text evidence="9 10">Belongs to the TrpA family.</text>
</comment>
<comment type="pathway">
    <text evidence="2 9">Amino-acid biosynthesis; L-tryptophan biosynthesis; L-tryptophan from chorismate: step 5/5.</text>
</comment>
<dbReference type="InterPro" id="IPR002028">
    <property type="entry name" value="Trp_synthase_suA"/>
</dbReference>
<evidence type="ECO:0000256" key="10">
    <source>
        <dbReference type="RuleBase" id="RU003662"/>
    </source>
</evidence>
<dbReference type="InterPro" id="IPR011060">
    <property type="entry name" value="RibuloseP-bd_barrel"/>
</dbReference>
<evidence type="ECO:0000313" key="12">
    <source>
        <dbReference type="Proteomes" id="UP000002315"/>
    </source>
</evidence>
<dbReference type="FunFam" id="3.20.20.70:FF:000037">
    <property type="entry name" value="Tryptophan synthase alpha chain"/>
    <property type="match status" value="1"/>
</dbReference>
<keyword evidence="12" id="KW-1185">Reference proteome</keyword>
<comment type="catalytic activity">
    <reaction evidence="8 9">
        <text>(1S,2R)-1-C-(indol-3-yl)glycerol 3-phosphate + L-serine = D-glyceraldehyde 3-phosphate + L-tryptophan + H2O</text>
        <dbReference type="Rhea" id="RHEA:10532"/>
        <dbReference type="ChEBI" id="CHEBI:15377"/>
        <dbReference type="ChEBI" id="CHEBI:33384"/>
        <dbReference type="ChEBI" id="CHEBI:57912"/>
        <dbReference type="ChEBI" id="CHEBI:58866"/>
        <dbReference type="ChEBI" id="CHEBI:59776"/>
        <dbReference type="EC" id="4.2.1.20"/>
    </reaction>
</comment>
<reference evidence="11 12" key="1">
    <citation type="journal article" date="2010" name="Stand. Genomic Sci.">
        <title>Complete genome sequence of Methanothermus fervidus type strain (V24S).</title>
        <authorList>
            <person name="Anderson I."/>
            <person name="Djao O.D."/>
            <person name="Misra M."/>
            <person name="Chertkov O."/>
            <person name="Nolan M."/>
            <person name="Lucas S."/>
            <person name="Lapidus A."/>
            <person name="Del Rio T.G."/>
            <person name="Tice H."/>
            <person name="Cheng J.F."/>
            <person name="Tapia R."/>
            <person name="Han C."/>
            <person name="Goodwin L."/>
            <person name="Pitluck S."/>
            <person name="Liolios K."/>
            <person name="Ivanova N."/>
            <person name="Mavromatis K."/>
            <person name="Mikhailova N."/>
            <person name="Pati A."/>
            <person name="Brambilla E."/>
            <person name="Chen A."/>
            <person name="Palaniappan K."/>
            <person name="Land M."/>
            <person name="Hauser L."/>
            <person name="Chang Y.J."/>
            <person name="Jeffries C.D."/>
            <person name="Sikorski J."/>
            <person name="Spring S."/>
            <person name="Rohde M."/>
            <person name="Eichinger K."/>
            <person name="Huber H."/>
            <person name="Wirth R."/>
            <person name="Goker M."/>
            <person name="Detter J.C."/>
            <person name="Woyke T."/>
            <person name="Bristow J."/>
            <person name="Eisen J.A."/>
            <person name="Markowitz V."/>
            <person name="Hugenholtz P."/>
            <person name="Klenk H.P."/>
            <person name="Kyrpides N.C."/>
        </authorList>
    </citation>
    <scope>NUCLEOTIDE SEQUENCE [LARGE SCALE GENOMIC DNA]</scope>
    <source>
        <strain evidence="12">ATCC 43054 / DSM 2088 / JCM 10308 / V24 S</strain>
    </source>
</reference>
<name>E3GX08_METFV</name>
<evidence type="ECO:0000256" key="9">
    <source>
        <dbReference type="HAMAP-Rule" id="MF_00131"/>
    </source>
</evidence>
<protein>
    <recommendedName>
        <fullName evidence="9">Tryptophan synthase alpha chain</fullName>
        <ecNumber evidence="9">4.2.1.20</ecNumber>
    </recommendedName>
</protein>
<keyword evidence="4 9" id="KW-0028">Amino-acid biosynthesis</keyword>
<evidence type="ECO:0000256" key="6">
    <source>
        <dbReference type="ARBA" id="ARBA00023141"/>
    </source>
</evidence>
<dbReference type="InterPro" id="IPR018204">
    <property type="entry name" value="Trp_synthase_alpha_AS"/>
</dbReference>
<dbReference type="InterPro" id="IPR013785">
    <property type="entry name" value="Aldolase_TIM"/>
</dbReference>
<evidence type="ECO:0000256" key="4">
    <source>
        <dbReference type="ARBA" id="ARBA00022605"/>
    </source>
</evidence>
<comment type="subunit">
    <text evidence="3 9">Tetramer of two alpha and two beta chains.</text>
</comment>
<dbReference type="OrthoDB" id="25658at2157"/>
<dbReference type="CDD" id="cd04724">
    <property type="entry name" value="Tryptophan_synthase_alpha"/>
    <property type="match status" value="1"/>
</dbReference>
<keyword evidence="5 9" id="KW-0822">Tryptophan biosynthesis</keyword>
<dbReference type="NCBIfam" id="TIGR00262">
    <property type="entry name" value="trpA"/>
    <property type="match status" value="1"/>
</dbReference>
<evidence type="ECO:0000256" key="2">
    <source>
        <dbReference type="ARBA" id="ARBA00004733"/>
    </source>
</evidence>
<evidence type="ECO:0000256" key="5">
    <source>
        <dbReference type="ARBA" id="ARBA00022822"/>
    </source>
</evidence>
<dbReference type="GO" id="GO:0005829">
    <property type="term" value="C:cytosol"/>
    <property type="evidence" value="ECO:0007669"/>
    <property type="project" value="TreeGrafter"/>
</dbReference>
<dbReference type="EMBL" id="CP002278">
    <property type="protein sequence ID" value="ADP76897.1"/>
    <property type="molecule type" value="Genomic_DNA"/>
</dbReference>
<dbReference type="SUPFAM" id="SSF51366">
    <property type="entry name" value="Ribulose-phoshate binding barrel"/>
    <property type="match status" value="1"/>
</dbReference>
<dbReference type="HOGENOM" id="CLU_016734_0_0_2"/>
<dbReference type="Gene3D" id="3.20.20.70">
    <property type="entry name" value="Aldolase class I"/>
    <property type="match status" value="1"/>
</dbReference>
<feature type="active site" description="Proton acceptor" evidence="9">
    <location>
        <position position="62"/>
    </location>
</feature>
<dbReference type="KEGG" id="mfv:Mfer_0093"/>
<dbReference type="PANTHER" id="PTHR43406">
    <property type="entry name" value="TRYPTOPHAN SYNTHASE, ALPHA CHAIN"/>
    <property type="match status" value="1"/>
</dbReference>
<proteinExistence type="inferred from homology"/>
<dbReference type="AlphaFoldDB" id="E3GX08"/>
<keyword evidence="6 9" id="KW-0057">Aromatic amino acid biosynthesis</keyword>
<dbReference type="GO" id="GO:0004834">
    <property type="term" value="F:tryptophan synthase activity"/>
    <property type="evidence" value="ECO:0007669"/>
    <property type="project" value="UniProtKB-UniRule"/>
</dbReference>